<evidence type="ECO:0008006" key="3">
    <source>
        <dbReference type="Google" id="ProtNLM"/>
    </source>
</evidence>
<reference evidence="1 2" key="1">
    <citation type="submission" date="2018-05" db="EMBL/GenBank/DDBJ databases">
        <title>Genomic Encyclopedia of Type Strains, Phase IV (KMG-IV): sequencing the most valuable type-strain genomes for metagenomic binning, comparative biology and taxonomic classification.</title>
        <authorList>
            <person name="Goeker M."/>
        </authorList>
    </citation>
    <scope>NUCLEOTIDE SEQUENCE [LARGE SCALE GENOMIC DNA]</scope>
    <source>
        <strain evidence="1 2">DSM 3183</strain>
    </source>
</reference>
<accession>A0A2V3V2N8</accession>
<dbReference type="EMBL" id="QJJM01000007">
    <property type="protein sequence ID" value="PXW75068.1"/>
    <property type="molecule type" value="Genomic_DNA"/>
</dbReference>
<proteinExistence type="predicted"/>
<dbReference type="PANTHER" id="PTHR40590">
    <property type="entry name" value="CYTOPLASMIC PROTEIN-RELATED"/>
    <property type="match status" value="1"/>
</dbReference>
<dbReference type="InterPro" id="IPR047111">
    <property type="entry name" value="YbaP-like"/>
</dbReference>
<name>A0A2V3V2N8_9SPHN</name>
<dbReference type="InterPro" id="IPR002816">
    <property type="entry name" value="TraB/PrgY/GumN_fam"/>
</dbReference>
<dbReference type="CDD" id="cd14789">
    <property type="entry name" value="Tiki"/>
    <property type="match status" value="1"/>
</dbReference>
<keyword evidence="2" id="KW-1185">Reference proteome</keyword>
<dbReference type="PANTHER" id="PTHR40590:SF1">
    <property type="entry name" value="CYTOPLASMIC PROTEIN"/>
    <property type="match status" value="1"/>
</dbReference>
<organism evidence="1 2">
    <name type="scientific">Blastomonas natatoria</name>
    <dbReference type="NCBI Taxonomy" id="34015"/>
    <lineage>
        <taxon>Bacteria</taxon>
        <taxon>Pseudomonadati</taxon>
        <taxon>Pseudomonadota</taxon>
        <taxon>Alphaproteobacteria</taxon>
        <taxon>Sphingomonadales</taxon>
        <taxon>Sphingomonadaceae</taxon>
        <taxon>Blastomonas</taxon>
    </lineage>
</organism>
<dbReference type="OrthoDB" id="9806326at2"/>
<protein>
    <recommendedName>
        <fullName evidence="3">TraB family protein</fullName>
    </recommendedName>
</protein>
<dbReference type="PROSITE" id="PS51257">
    <property type="entry name" value="PROKAR_LIPOPROTEIN"/>
    <property type="match status" value="1"/>
</dbReference>
<sequence length="312" mass="34443">MPSLARMNSKIARWLMLPLLLLIQACSGFPFLDMGMAAWDGPKKGTPALWHVTSPQGGEAWLFGGIHALPSDLKWISPKMKQAMDRSDRLVLEVVGLEDSAEITRTFQQLGNSPGQPPLADRLPPDLRDKGEALRSVSRLSPARFETLESWAAAISLAGAATANLAMVREEGVERVLAARYRRRDKPVIGLETPARQFTYFDELEEADQRAMLESVIADADNAPKAYRDMVTSWLRGEPEKLAEAANRGLLQRPQIRERILVRRNRDWAGQIEDLLSLGARPFVAVGAAHLAGDDSVQALLAAKGYTITRVQ</sequence>
<gene>
    <name evidence="1" type="ORF">C7451_10736</name>
</gene>
<dbReference type="Pfam" id="PF01963">
    <property type="entry name" value="TraB_PrgY_gumN"/>
    <property type="match status" value="1"/>
</dbReference>
<evidence type="ECO:0000313" key="2">
    <source>
        <dbReference type="Proteomes" id="UP000248014"/>
    </source>
</evidence>
<comment type="caution">
    <text evidence="1">The sequence shown here is derived from an EMBL/GenBank/DDBJ whole genome shotgun (WGS) entry which is preliminary data.</text>
</comment>
<dbReference type="AlphaFoldDB" id="A0A2V3V2N8"/>
<evidence type="ECO:0000313" key="1">
    <source>
        <dbReference type="EMBL" id="PXW75068.1"/>
    </source>
</evidence>
<dbReference type="Proteomes" id="UP000248014">
    <property type="component" value="Unassembled WGS sequence"/>
</dbReference>